<dbReference type="Proteomes" id="UP000289738">
    <property type="component" value="Chromosome A09"/>
</dbReference>
<comment type="caution">
    <text evidence="1">The sequence shown here is derived from an EMBL/GenBank/DDBJ whole genome shotgun (WGS) entry which is preliminary data.</text>
</comment>
<dbReference type="EMBL" id="SDMP01000009">
    <property type="protein sequence ID" value="RYR38688.1"/>
    <property type="molecule type" value="Genomic_DNA"/>
</dbReference>
<sequence length="100" mass="11209">MSWRLISVEKSLTRREHPEQTQYPIAEDSESHETCGGSLDSLFFGNKPKSPIMASMESSRTKFRLESPCPTGSPNFPMSLASFLTASCFQPMKNTCPQEM</sequence>
<evidence type="ECO:0000313" key="2">
    <source>
        <dbReference type="Proteomes" id="UP000289738"/>
    </source>
</evidence>
<keyword evidence="2" id="KW-1185">Reference proteome</keyword>
<organism evidence="1 2">
    <name type="scientific">Arachis hypogaea</name>
    <name type="common">Peanut</name>
    <dbReference type="NCBI Taxonomy" id="3818"/>
    <lineage>
        <taxon>Eukaryota</taxon>
        <taxon>Viridiplantae</taxon>
        <taxon>Streptophyta</taxon>
        <taxon>Embryophyta</taxon>
        <taxon>Tracheophyta</taxon>
        <taxon>Spermatophyta</taxon>
        <taxon>Magnoliopsida</taxon>
        <taxon>eudicotyledons</taxon>
        <taxon>Gunneridae</taxon>
        <taxon>Pentapetalae</taxon>
        <taxon>rosids</taxon>
        <taxon>fabids</taxon>
        <taxon>Fabales</taxon>
        <taxon>Fabaceae</taxon>
        <taxon>Papilionoideae</taxon>
        <taxon>50 kb inversion clade</taxon>
        <taxon>dalbergioids sensu lato</taxon>
        <taxon>Dalbergieae</taxon>
        <taxon>Pterocarpus clade</taxon>
        <taxon>Arachis</taxon>
    </lineage>
</organism>
<protein>
    <submittedName>
        <fullName evidence="1">Uncharacterized protein</fullName>
    </submittedName>
</protein>
<reference evidence="1 2" key="1">
    <citation type="submission" date="2019-01" db="EMBL/GenBank/DDBJ databases">
        <title>Sequencing of cultivated peanut Arachis hypogaea provides insights into genome evolution and oil improvement.</title>
        <authorList>
            <person name="Chen X."/>
        </authorList>
    </citation>
    <scope>NUCLEOTIDE SEQUENCE [LARGE SCALE GENOMIC DNA]</scope>
    <source>
        <strain evidence="2">cv. Fuhuasheng</strain>
        <tissue evidence="1">Leaves</tissue>
    </source>
</reference>
<gene>
    <name evidence="1" type="ORF">Ahy_A09g043836</name>
</gene>
<name>A0A445BJ26_ARAHY</name>
<evidence type="ECO:0000313" key="1">
    <source>
        <dbReference type="EMBL" id="RYR38688.1"/>
    </source>
</evidence>
<proteinExistence type="predicted"/>
<dbReference type="AlphaFoldDB" id="A0A445BJ26"/>
<accession>A0A445BJ26</accession>